<gene>
    <name evidence="1" type="ORF">INP94_02825</name>
</gene>
<dbReference type="SUPFAM" id="SSF55724">
    <property type="entry name" value="Mog1p/PsbP-like"/>
    <property type="match status" value="1"/>
</dbReference>
<dbReference type="Pfam" id="PF08786">
    <property type="entry name" value="DcrB"/>
    <property type="match status" value="1"/>
</dbReference>
<dbReference type="InterPro" id="IPR016123">
    <property type="entry name" value="Mog1/PsbP_a/b/a-sand"/>
</dbReference>
<sequence length="145" mass="16825">MTTNAQHYTINEGSFLLPNNWQDESLNVFSFNSHSGGNLVINRTPITEDISDQDFYQKIIEQFRHNLNGYQENECREVTLEGKPAYLLDYYWDTPEGPIYQLSVLYIVQNKLLTFTYSAQESFSPNKKEALLTVVYSFKTTSKTN</sequence>
<evidence type="ECO:0000313" key="2">
    <source>
        <dbReference type="Proteomes" id="UP000595009"/>
    </source>
</evidence>
<organism evidence="1 2">
    <name type="scientific">Haemophilus parainfluenzae</name>
    <dbReference type="NCBI Taxonomy" id="729"/>
    <lineage>
        <taxon>Bacteria</taxon>
        <taxon>Pseudomonadati</taxon>
        <taxon>Pseudomonadota</taxon>
        <taxon>Gammaproteobacteria</taxon>
        <taxon>Pasteurellales</taxon>
        <taxon>Pasteurellaceae</taxon>
        <taxon>Haemophilus</taxon>
    </lineage>
</organism>
<dbReference type="AlphaFoldDB" id="A0A7M1NZB4"/>
<protein>
    <submittedName>
        <fullName evidence="1">DUF1795 domain-containing protein</fullName>
    </submittedName>
</protein>
<proteinExistence type="predicted"/>
<dbReference type="Gene3D" id="3.40.1000.10">
    <property type="entry name" value="Mog1/PsbP, alpha/beta/alpha sandwich"/>
    <property type="match status" value="1"/>
</dbReference>
<name>A0A7M1NZB4_HAEPA</name>
<accession>A0A7M1NZB4</accession>
<dbReference type="EMBL" id="CP063120">
    <property type="protein sequence ID" value="QOR17839.1"/>
    <property type="molecule type" value="Genomic_DNA"/>
</dbReference>
<dbReference type="RefSeq" id="WP_197543976.1">
    <property type="nucleotide sequence ID" value="NZ_CP063120.1"/>
</dbReference>
<dbReference type="InterPro" id="IPR014894">
    <property type="entry name" value="DcrB/EagT6"/>
</dbReference>
<dbReference type="Proteomes" id="UP000595009">
    <property type="component" value="Chromosome"/>
</dbReference>
<reference evidence="1 2" key="1">
    <citation type="submission" date="2020-10" db="EMBL/GenBank/DDBJ databases">
        <title>Genomic diversity and antimicrobial resistance of Haemophilus colonising the airways of young children with cystic fibrosis.</title>
        <authorList>
            <person name="Watts S.C."/>
            <person name="Judd L.M."/>
            <person name="Carzino R."/>
            <person name="Ranganathan S."/>
            <person name="Holt K.E."/>
        </authorList>
    </citation>
    <scope>NUCLEOTIDE SEQUENCE [LARGE SCALE GENOMIC DNA]</scope>
    <source>
        <strain evidence="1 2">M1C137_2</strain>
    </source>
</reference>
<evidence type="ECO:0000313" key="1">
    <source>
        <dbReference type="EMBL" id="QOR17839.1"/>
    </source>
</evidence>